<keyword evidence="2" id="KW-0560">Oxidoreductase</keyword>
<dbReference type="InterPro" id="IPR039697">
    <property type="entry name" value="Alcohol_dehydrogenase_Fe"/>
</dbReference>
<dbReference type="InterPro" id="IPR056798">
    <property type="entry name" value="ADH_Fe_C"/>
</dbReference>
<keyword evidence="6" id="KW-1185">Reference proteome</keyword>
<dbReference type="CDD" id="cd08551">
    <property type="entry name" value="Fe-ADH"/>
    <property type="match status" value="1"/>
</dbReference>
<comment type="caution">
    <text evidence="5">The sequence shown here is derived from an EMBL/GenBank/DDBJ whole genome shotgun (WGS) entry which is preliminary data.</text>
</comment>
<evidence type="ECO:0000313" key="6">
    <source>
        <dbReference type="Proteomes" id="UP000596857"/>
    </source>
</evidence>
<dbReference type="EMBL" id="WHOB01000086">
    <property type="protein sequence ID" value="NOU82770.1"/>
    <property type="molecule type" value="Genomic_DNA"/>
</dbReference>
<proteinExistence type="inferred from homology"/>
<dbReference type="RefSeq" id="WP_171720068.1">
    <property type="nucleotide sequence ID" value="NZ_WHOB01000086.1"/>
</dbReference>
<dbReference type="PANTHER" id="PTHR11496">
    <property type="entry name" value="ALCOHOL DEHYDROGENASE"/>
    <property type="match status" value="1"/>
</dbReference>
<feature type="domain" description="Alcohol dehydrogenase iron-type/glycerol dehydrogenase GldA" evidence="3">
    <location>
        <begin position="12"/>
        <end position="179"/>
    </location>
</feature>
<organism evidence="5 6">
    <name type="scientific">Paenibacillus phytohabitans</name>
    <dbReference type="NCBI Taxonomy" id="2654978"/>
    <lineage>
        <taxon>Bacteria</taxon>
        <taxon>Bacillati</taxon>
        <taxon>Bacillota</taxon>
        <taxon>Bacilli</taxon>
        <taxon>Bacillales</taxon>
        <taxon>Paenibacillaceae</taxon>
        <taxon>Paenibacillus</taxon>
    </lineage>
</organism>
<evidence type="ECO:0000259" key="3">
    <source>
        <dbReference type="Pfam" id="PF00465"/>
    </source>
</evidence>
<evidence type="ECO:0000256" key="2">
    <source>
        <dbReference type="ARBA" id="ARBA00023002"/>
    </source>
</evidence>
<dbReference type="Gene3D" id="3.40.50.1970">
    <property type="match status" value="1"/>
</dbReference>
<gene>
    <name evidence="5" type="ORF">GC101_28300</name>
</gene>
<dbReference type="Pfam" id="PF00465">
    <property type="entry name" value="Fe-ADH"/>
    <property type="match status" value="1"/>
</dbReference>
<feature type="domain" description="Fe-containing alcohol dehydrogenase-like C-terminal" evidence="4">
    <location>
        <begin position="190"/>
        <end position="383"/>
    </location>
</feature>
<evidence type="ECO:0000256" key="1">
    <source>
        <dbReference type="ARBA" id="ARBA00007358"/>
    </source>
</evidence>
<dbReference type="PANTHER" id="PTHR11496:SF102">
    <property type="entry name" value="ALCOHOL DEHYDROGENASE 4"/>
    <property type="match status" value="1"/>
</dbReference>
<dbReference type="InterPro" id="IPR001670">
    <property type="entry name" value="ADH_Fe/GldA"/>
</dbReference>
<evidence type="ECO:0000313" key="5">
    <source>
        <dbReference type="EMBL" id="NOU82770.1"/>
    </source>
</evidence>
<protein>
    <submittedName>
        <fullName evidence="5">Iron-containing alcohol dehydrogenase</fullName>
    </submittedName>
</protein>
<comment type="similarity">
    <text evidence="1">Belongs to the iron-containing alcohol dehydrogenase family.</text>
</comment>
<reference evidence="5 6" key="1">
    <citation type="submission" date="2019-10" db="EMBL/GenBank/DDBJ databases">
        <title>Description of Paenibacillus terricola sp. nov.</title>
        <authorList>
            <person name="Carlier A."/>
            <person name="Qi S."/>
        </authorList>
    </citation>
    <scope>NUCLEOTIDE SEQUENCE [LARGE SCALE GENOMIC DNA]</scope>
    <source>
        <strain evidence="5 6">LMG 31459</strain>
    </source>
</reference>
<dbReference type="Pfam" id="PF25137">
    <property type="entry name" value="ADH_Fe_C"/>
    <property type="match status" value="1"/>
</dbReference>
<evidence type="ECO:0000259" key="4">
    <source>
        <dbReference type="Pfam" id="PF25137"/>
    </source>
</evidence>
<sequence>MMEQYFFQTARSIIAGCGSLERIVEHLQRLGSLKSVLLVSQPFLQSSGTLDEVTNRLKSGGIAVHWNTDVQPEPTIAQLEALSGAIAEVPCDAIIGIGGGSVLDVVKLLSVMKTNSLSVRDMLGTDLIPNPGIPTVLIPTTSGTGSEVTPNAIVTLPEEELKIGVVSRYLLPALVILDPLLTLGLPRDITASTGMDAYTHALESFISNKANRFSDMFALESIRSISASILQAYHHGDDRKAREDMLIGSMYGGMALTCAGTAAVHALAYPIGGKFHVPHGVANSMLLPHVMEFNFDAIVERLALVAGAMGLQTGEGRQRDAEQVIGQIRLWTQEMSIPQDLTLFGAARGDIPGLSLAASQVTRLMANNPKVMTLDDIGAVYGKLFH</sequence>
<dbReference type="Gene3D" id="1.20.1090.10">
    <property type="entry name" value="Dehydroquinate synthase-like - alpha domain"/>
    <property type="match status" value="1"/>
</dbReference>
<accession>A0ABX1YNX1</accession>
<dbReference type="Proteomes" id="UP000596857">
    <property type="component" value="Unassembled WGS sequence"/>
</dbReference>
<dbReference type="SUPFAM" id="SSF56796">
    <property type="entry name" value="Dehydroquinate synthase-like"/>
    <property type="match status" value="1"/>
</dbReference>
<name>A0ABX1YNX1_9BACL</name>